<reference evidence="2 3" key="1">
    <citation type="journal article" date="2008" name="Nat. Biotechnol.">
        <title>Genome sequencing and analysis of the filamentous fungus Penicillium chrysogenum.</title>
        <authorList>
            <person name="van den Berg M.A."/>
            <person name="Albang R."/>
            <person name="Albermann K."/>
            <person name="Badger J.H."/>
            <person name="Daran J.-M."/>
            <person name="Driessen A.J.M."/>
            <person name="Garcia-Estrada C."/>
            <person name="Fedorova N.D."/>
            <person name="Harris D.M."/>
            <person name="Heijne W.H.M."/>
            <person name="Joardar V.S."/>
            <person name="Kiel J.A.K.W."/>
            <person name="Kovalchuk A."/>
            <person name="Martin J.F."/>
            <person name="Nierman W.C."/>
            <person name="Nijland J.G."/>
            <person name="Pronk J.T."/>
            <person name="Roubos J.A."/>
            <person name="van der Klei I.J."/>
            <person name="van Peij N.N.M.E."/>
            <person name="Veenhuis M."/>
            <person name="von Doehren H."/>
            <person name="Wagner C."/>
            <person name="Wortman J.R."/>
            <person name="Bovenberg R.A.L."/>
        </authorList>
    </citation>
    <scope>NUCLEOTIDE SEQUENCE [LARGE SCALE GENOMIC DNA]</scope>
    <source>
        <strain evidence="3">ATCC 28089 / DSM 1075 / NRRL 1951 / Wisconsin 54-1255</strain>
    </source>
</reference>
<evidence type="ECO:0000313" key="2">
    <source>
        <dbReference type="EMBL" id="CAP98487.1"/>
    </source>
</evidence>
<dbReference type="AlphaFoldDB" id="B6HR16"/>
<evidence type="ECO:0000313" key="3">
    <source>
        <dbReference type="Proteomes" id="UP000000724"/>
    </source>
</evidence>
<gene>
    <name evidence="2" type="ORF">Pc22g11990</name>
    <name evidence="2" type="ORF">PCH_Pc22g11990</name>
</gene>
<name>B6HR16_PENRW</name>
<evidence type="ECO:0000256" key="1">
    <source>
        <dbReference type="SAM" id="MobiDB-lite"/>
    </source>
</evidence>
<sequence>MVARKGPKGLFSFEQETRDKDSEITVDSSGHGSQTGEELEEQQGPRDYLTISPDSARLTGVFKPRITVLYIEGIPNIGFTASGCAKVCGQSGGPVMGTPSGTTGPEKRGFYSLSTRPTTFTPISPRLGINIVKITRIKDRCQAVRMNMVIDEKLQG</sequence>
<dbReference type="HOGENOM" id="CLU_1687238_0_0_1"/>
<feature type="compositionally biased region" description="Polar residues" evidence="1">
    <location>
        <begin position="25"/>
        <end position="36"/>
    </location>
</feature>
<dbReference type="Proteomes" id="UP000000724">
    <property type="component" value="Contig Pc00c22"/>
</dbReference>
<organism evidence="2 3">
    <name type="scientific">Penicillium rubens (strain ATCC 28089 / DSM 1075 / NRRL 1951 / Wisconsin 54-1255)</name>
    <name type="common">Penicillium chrysogenum</name>
    <dbReference type="NCBI Taxonomy" id="500485"/>
    <lineage>
        <taxon>Eukaryota</taxon>
        <taxon>Fungi</taxon>
        <taxon>Dikarya</taxon>
        <taxon>Ascomycota</taxon>
        <taxon>Pezizomycotina</taxon>
        <taxon>Eurotiomycetes</taxon>
        <taxon>Eurotiomycetidae</taxon>
        <taxon>Eurotiales</taxon>
        <taxon>Aspergillaceae</taxon>
        <taxon>Penicillium</taxon>
        <taxon>Penicillium chrysogenum species complex</taxon>
    </lineage>
</organism>
<dbReference type="EMBL" id="AM920437">
    <property type="protein sequence ID" value="CAP98487.1"/>
    <property type="molecule type" value="Genomic_DNA"/>
</dbReference>
<dbReference type="VEuPathDB" id="FungiDB:PCH_Pc22g11990"/>
<keyword evidence="3" id="KW-1185">Reference proteome</keyword>
<feature type="region of interest" description="Disordered" evidence="1">
    <location>
        <begin position="1"/>
        <end position="52"/>
    </location>
</feature>
<protein>
    <submittedName>
        <fullName evidence="2">Uncharacterized protein</fullName>
    </submittedName>
</protein>
<accession>B6HR16</accession>
<proteinExistence type="predicted"/>